<dbReference type="PANTHER" id="PTHR42915">
    <property type="entry name" value="HYPOTHETICAL 460 KDA PROTEIN IN FEUA-SIGW INTERGENIC REGION [PRECURSOR]"/>
    <property type="match status" value="1"/>
</dbReference>
<accession>A0A2T2WXT7</accession>
<dbReference type="InterPro" id="IPR048503">
    <property type="entry name" value="NamZ_C"/>
</dbReference>
<organism evidence="3 4">
    <name type="scientific">Sulfobacillus thermosulfidooxidans</name>
    <dbReference type="NCBI Taxonomy" id="28034"/>
    <lineage>
        <taxon>Bacteria</taxon>
        <taxon>Bacillati</taxon>
        <taxon>Bacillota</taxon>
        <taxon>Clostridia</taxon>
        <taxon>Eubacteriales</taxon>
        <taxon>Clostridiales Family XVII. Incertae Sedis</taxon>
        <taxon>Sulfobacillus</taxon>
    </lineage>
</organism>
<dbReference type="Proteomes" id="UP000242705">
    <property type="component" value="Unassembled WGS sequence"/>
</dbReference>
<protein>
    <submittedName>
        <fullName evidence="3">DUF1343 domain-containing protein</fullName>
    </submittedName>
</protein>
<dbReference type="AlphaFoldDB" id="A0A2T2WXT7"/>
<sequence length="390" mass="43990">MVRLGIDRLINEYPSWVKGNRTGVVTNYAMTDSHLHPVIDRLIQVFGSNIVKLFGPEHGIRTASPEGEHISSEQDARSGLPALSLYGTDRKPTAEMLEDVDLLIVDLQDIGTRYFTHVSTLKGVLEACDENHIRCLVLDRPNPIGSSMEGPLTEPGYYSFVGSLPIPVRHGLTLGEIARWLKRTRYPHLDLDVVALEHWQRGQYWDDTELPFVPPSPNTTGIDMMILYSGTCLFEGTNVSVGRGTTKPFEIIGTPYIDGFELAERFNQQQWPGIRARPLYFSPWRSIYAKTLCQGIQLHVIDRKVLTPFRVGIALVQLIHDTYPEHFAFLRPSHNGHDADRLFFDLLAGSDGLRKAIGSGHGLDFLQDEARQLEQFRDEVAQDLLYPEKS</sequence>
<comment type="caution">
    <text evidence="3">The sequence shown here is derived from an EMBL/GenBank/DDBJ whole genome shotgun (WGS) entry which is preliminary data.</text>
</comment>
<dbReference type="EMBL" id="PXYX01000016">
    <property type="protein sequence ID" value="PSR27050.1"/>
    <property type="molecule type" value="Genomic_DNA"/>
</dbReference>
<dbReference type="PANTHER" id="PTHR42915:SF1">
    <property type="entry name" value="PEPTIDOGLYCAN BETA-N-ACETYLMURAMIDASE NAMZ"/>
    <property type="match status" value="1"/>
</dbReference>
<dbReference type="Pfam" id="PF20732">
    <property type="entry name" value="NamZ_C"/>
    <property type="match status" value="1"/>
</dbReference>
<dbReference type="InterPro" id="IPR048502">
    <property type="entry name" value="NamZ_N"/>
</dbReference>
<dbReference type="Gene3D" id="3.90.1150.140">
    <property type="match status" value="1"/>
</dbReference>
<feature type="domain" description="Peptidoglycan beta-N-acetylmuramidase NamZ C-terminal" evidence="2">
    <location>
        <begin position="226"/>
        <end position="386"/>
    </location>
</feature>
<name>A0A2T2WXT7_SULTH</name>
<dbReference type="PIRSF" id="PIRSF016719">
    <property type="entry name" value="UCP016719"/>
    <property type="match status" value="1"/>
</dbReference>
<reference evidence="3 4" key="1">
    <citation type="journal article" date="2014" name="BMC Genomics">
        <title>Comparison of environmental and isolate Sulfobacillus genomes reveals diverse carbon, sulfur, nitrogen, and hydrogen metabolisms.</title>
        <authorList>
            <person name="Justice N.B."/>
            <person name="Norman A."/>
            <person name="Brown C.T."/>
            <person name="Singh A."/>
            <person name="Thomas B.C."/>
            <person name="Banfield J.F."/>
        </authorList>
    </citation>
    <scope>NUCLEOTIDE SEQUENCE [LARGE SCALE GENOMIC DNA]</scope>
    <source>
        <strain evidence="3">AMDSBA5</strain>
    </source>
</reference>
<proteinExistence type="predicted"/>
<evidence type="ECO:0000313" key="4">
    <source>
        <dbReference type="Proteomes" id="UP000242705"/>
    </source>
</evidence>
<evidence type="ECO:0000313" key="3">
    <source>
        <dbReference type="EMBL" id="PSR27050.1"/>
    </source>
</evidence>
<feature type="domain" description="Peptidoglycan beta-N-acetylmuramidase NamZ N-terminal" evidence="1">
    <location>
        <begin position="23"/>
        <end position="220"/>
    </location>
</feature>
<dbReference type="Gene3D" id="3.40.50.12170">
    <property type="entry name" value="Uncharacterised protein PF07075, DUF1343"/>
    <property type="match status" value="1"/>
</dbReference>
<evidence type="ECO:0000259" key="2">
    <source>
        <dbReference type="Pfam" id="PF20732"/>
    </source>
</evidence>
<dbReference type="InterPro" id="IPR008302">
    <property type="entry name" value="NamZ"/>
</dbReference>
<evidence type="ECO:0000259" key="1">
    <source>
        <dbReference type="Pfam" id="PF07075"/>
    </source>
</evidence>
<gene>
    <name evidence="3" type="ORF">C7B47_09065</name>
</gene>
<dbReference type="GO" id="GO:0033922">
    <property type="term" value="F:peptidoglycan beta-N-acetylmuramidase activity"/>
    <property type="evidence" value="ECO:0007669"/>
    <property type="project" value="InterPro"/>
</dbReference>
<dbReference type="Pfam" id="PF07075">
    <property type="entry name" value="NamZ_N"/>
    <property type="match status" value="1"/>
</dbReference>